<name>A0A317YDW0_MAIZE</name>
<organism evidence="1">
    <name type="scientific">Zea mays</name>
    <name type="common">Maize</name>
    <dbReference type="NCBI Taxonomy" id="4577"/>
    <lineage>
        <taxon>Eukaryota</taxon>
        <taxon>Viridiplantae</taxon>
        <taxon>Streptophyta</taxon>
        <taxon>Embryophyta</taxon>
        <taxon>Tracheophyta</taxon>
        <taxon>Spermatophyta</taxon>
        <taxon>Magnoliopsida</taxon>
        <taxon>Liliopsida</taxon>
        <taxon>Poales</taxon>
        <taxon>Poaceae</taxon>
        <taxon>PACMAD clade</taxon>
        <taxon>Panicoideae</taxon>
        <taxon>Andropogonodae</taxon>
        <taxon>Andropogoneae</taxon>
        <taxon>Tripsacinae</taxon>
        <taxon>Zea</taxon>
    </lineage>
</organism>
<comment type="caution">
    <text evidence="1">The sequence shown here is derived from an EMBL/GenBank/DDBJ whole genome shotgun (WGS) entry which is preliminary data.</text>
</comment>
<dbReference type="Proteomes" id="UP000251960">
    <property type="component" value="Chromosome 1"/>
</dbReference>
<reference evidence="1" key="1">
    <citation type="journal article" date="2018" name="Nat. Genet.">
        <title>Extensive intraspecific gene order and gene structural variations between Mo17 and other maize genomes.</title>
        <authorList>
            <person name="Sun S."/>
            <person name="Zhou Y."/>
            <person name="Chen J."/>
            <person name="Shi J."/>
            <person name="Zhao H."/>
            <person name="Zhao H."/>
            <person name="Song W."/>
            <person name="Zhang M."/>
            <person name="Cui Y."/>
            <person name="Dong X."/>
            <person name="Liu H."/>
            <person name="Ma X."/>
            <person name="Jiao Y."/>
            <person name="Wang B."/>
            <person name="Wei X."/>
            <person name="Stein J.C."/>
            <person name="Glaubitz J.C."/>
            <person name="Lu F."/>
            <person name="Yu G."/>
            <person name="Liang C."/>
            <person name="Fengler K."/>
            <person name="Li B."/>
            <person name="Rafalski A."/>
            <person name="Schnable P.S."/>
            <person name="Ware D.H."/>
            <person name="Buckler E.S."/>
            <person name="Lai J."/>
        </authorList>
    </citation>
    <scope>NUCLEOTIDE SEQUENCE [LARGE SCALE GENOMIC DNA]</scope>
    <source>
        <tissue evidence="1">Seedling</tissue>
    </source>
</reference>
<proteinExistence type="predicted"/>
<protein>
    <submittedName>
        <fullName evidence="1">Uncharacterized protein</fullName>
    </submittedName>
</protein>
<dbReference type="EMBL" id="NCVQ01000001">
    <property type="protein sequence ID" value="PWZ56868.1"/>
    <property type="molecule type" value="Genomic_DNA"/>
</dbReference>
<evidence type="ECO:0000313" key="1">
    <source>
        <dbReference type="EMBL" id="PWZ56868.1"/>
    </source>
</evidence>
<accession>A0A317YDW0</accession>
<gene>
    <name evidence="1" type="ORF">Zm00014a_044107</name>
</gene>
<sequence>MNSRGLPYCISPKKITRSRLC</sequence>
<dbReference type="AlphaFoldDB" id="A0A317YDW0"/>